<evidence type="ECO:0000313" key="2">
    <source>
        <dbReference type="Proteomes" id="UP001642540"/>
    </source>
</evidence>
<evidence type="ECO:0000313" key="1">
    <source>
        <dbReference type="EMBL" id="CAL8106045.1"/>
    </source>
</evidence>
<sequence length="260" mass="30128">MDVTVSDLNNQTKYHHNRQNDCCEAECPCLDTFPEPPQIDYDVEGKFPMSTDGGLHYVQAFFPPKPTRCHPARYRQIVMNLVNALWNCYIARFIKDVTSYSLDDEHKDPVPNGPVMAAAIKRGMWSMDQFCQDFKDDTEVKSQFIQKCQKVRQKIINPTTLECCTGRMDGSAKTCCRFVRKCGDRPCHPEWIENDQWLPPESPLETCTTYKNFYKPHYMTPFPENKKSRAQTPSHFRVHIFGHNLWYTCCDPKGTSTSFG</sequence>
<dbReference type="Proteomes" id="UP001642540">
    <property type="component" value="Unassembled WGS sequence"/>
</dbReference>
<proteinExistence type="predicted"/>
<organism evidence="1 2">
    <name type="scientific">Orchesella dallaii</name>
    <dbReference type="NCBI Taxonomy" id="48710"/>
    <lineage>
        <taxon>Eukaryota</taxon>
        <taxon>Metazoa</taxon>
        <taxon>Ecdysozoa</taxon>
        <taxon>Arthropoda</taxon>
        <taxon>Hexapoda</taxon>
        <taxon>Collembola</taxon>
        <taxon>Entomobryomorpha</taxon>
        <taxon>Entomobryoidea</taxon>
        <taxon>Orchesellidae</taxon>
        <taxon>Orchesellinae</taxon>
        <taxon>Orchesella</taxon>
    </lineage>
</organism>
<dbReference type="EMBL" id="CAXLJM020000036">
    <property type="protein sequence ID" value="CAL8106045.1"/>
    <property type="molecule type" value="Genomic_DNA"/>
</dbReference>
<accession>A0ABP1QKZ5</accession>
<comment type="caution">
    <text evidence="1">The sequence shown here is derived from an EMBL/GenBank/DDBJ whole genome shotgun (WGS) entry which is preliminary data.</text>
</comment>
<reference evidence="1 2" key="1">
    <citation type="submission" date="2024-08" db="EMBL/GenBank/DDBJ databases">
        <authorList>
            <person name="Cucini C."/>
            <person name="Frati F."/>
        </authorList>
    </citation>
    <scope>NUCLEOTIDE SEQUENCE [LARGE SCALE GENOMIC DNA]</scope>
</reference>
<gene>
    <name evidence="1" type="ORF">ODALV1_LOCUS12266</name>
</gene>
<name>A0ABP1QKZ5_9HEXA</name>
<keyword evidence="2" id="KW-1185">Reference proteome</keyword>
<protein>
    <submittedName>
        <fullName evidence="1">Uncharacterized protein</fullName>
    </submittedName>
</protein>